<keyword evidence="1" id="KW-0472">Membrane</keyword>
<dbReference type="EMBL" id="PYGA01000001">
    <property type="protein sequence ID" value="PSL00627.1"/>
    <property type="molecule type" value="Genomic_DNA"/>
</dbReference>
<protein>
    <submittedName>
        <fullName evidence="2">Succinate dehydrogenase / fumarate reductase membrane anchor subunit</fullName>
    </submittedName>
</protein>
<feature type="transmembrane region" description="Helical" evidence="1">
    <location>
        <begin position="96"/>
        <end position="120"/>
    </location>
</feature>
<dbReference type="InterPro" id="IPR034804">
    <property type="entry name" value="SQR/QFR_C/D"/>
</dbReference>
<dbReference type="RefSeq" id="WP_106580829.1">
    <property type="nucleotide sequence ID" value="NZ_PYGA01000001.1"/>
</dbReference>
<feature type="transmembrane region" description="Helical" evidence="1">
    <location>
        <begin position="20"/>
        <end position="41"/>
    </location>
</feature>
<proteinExistence type="predicted"/>
<dbReference type="Gene3D" id="1.20.1300.10">
    <property type="entry name" value="Fumarate reductase/succinate dehydrogenase, transmembrane subunit"/>
    <property type="match status" value="1"/>
</dbReference>
<keyword evidence="3" id="KW-1185">Reference proteome</keyword>
<organism evidence="2 3">
    <name type="scientific">Murinocardiopsis flavida</name>
    <dbReference type="NCBI Taxonomy" id="645275"/>
    <lineage>
        <taxon>Bacteria</taxon>
        <taxon>Bacillati</taxon>
        <taxon>Actinomycetota</taxon>
        <taxon>Actinomycetes</taxon>
        <taxon>Streptosporangiales</taxon>
        <taxon>Nocardiopsidaceae</taxon>
        <taxon>Murinocardiopsis</taxon>
    </lineage>
</organism>
<feature type="transmembrane region" description="Helical" evidence="1">
    <location>
        <begin position="61"/>
        <end position="84"/>
    </location>
</feature>
<reference evidence="2 3" key="1">
    <citation type="submission" date="2018-03" db="EMBL/GenBank/DDBJ databases">
        <title>Genomic Encyclopedia of Archaeal and Bacterial Type Strains, Phase II (KMG-II): from individual species to whole genera.</title>
        <authorList>
            <person name="Goeker M."/>
        </authorList>
    </citation>
    <scope>NUCLEOTIDE SEQUENCE [LARGE SCALE GENOMIC DNA]</scope>
    <source>
        <strain evidence="2 3">DSM 45312</strain>
    </source>
</reference>
<evidence type="ECO:0000313" key="3">
    <source>
        <dbReference type="Proteomes" id="UP000240542"/>
    </source>
</evidence>
<evidence type="ECO:0000313" key="2">
    <source>
        <dbReference type="EMBL" id="PSL00627.1"/>
    </source>
</evidence>
<dbReference type="OrthoDB" id="67843at2"/>
<gene>
    <name evidence="2" type="ORF">CLV63_101101</name>
</gene>
<dbReference type="SUPFAM" id="SSF81343">
    <property type="entry name" value="Fumarate reductase respiratory complex transmembrane subunits"/>
    <property type="match status" value="1"/>
</dbReference>
<keyword evidence="1" id="KW-0812">Transmembrane</keyword>
<keyword evidence="1" id="KW-1133">Transmembrane helix</keyword>
<evidence type="ECO:0000256" key="1">
    <source>
        <dbReference type="SAM" id="Phobius"/>
    </source>
</evidence>
<sequence>MPDQDTARVRTARSGTYLTIRATGVLLAVLALGHFGVTHIVNDVAATDSSFVARRWSSALWVVWDALLLAMALLHVGAAMGAVVRDHCPGRGARRAVLAGMRVLIAALFVLGALTLVVAAG</sequence>
<dbReference type="GO" id="GO:0016020">
    <property type="term" value="C:membrane"/>
    <property type="evidence" value="ECO:0007669"/>
    <property type="project" value="InterPro"/>
</dbReference>
<dbReference type="Proteomes" id="UP000240542">
    <property type="component" value="Unassembled WGS sequence"/>
</dbReference>
<accession>A0A2P8DTT2</accession>
<name>A0A2P8DTT2_9ACTN</name>
<dbReference type="AlphaFoldDB" id="A0A2P8DTT2"/>
<comment type="caution">
    <text evidence="2">The sequence shown here is derived from an EMBL/GenBank/DDBJ whole genome shotgun (WGS) entry which is preliminary data.</text>
</comment>